<protein>
    <submittedName>
        <fullName evidence="3">Transglutaminase-like superfamily protein</fullName>
    </submittedName>
</protein>
<dbReference type="PANTHER" id="PTHR33490:SF3">
    <property type="entry name" value="CONSERVED INTEGRAL MEMBRANE PROTEIN"/>
    <property type="match status" value="1"/>
</dbReference>
<evidence type="ECO:0000256" key="1">
    <source>
        <dbReference type="SAM" id="MobiDB-lite"/>
    </source>
</evidence>
<keyword evidence="4" id="KW-1185">Reference proteome</keyword>
<feature type="domain" description="Transglutaminase-like" evidence="2">
    <location>
        <begin position="222"/>
        <end position="279"/>
    </location>
</feature>
<dbReference type="RefSeq" id="WP_145296597.1">
    <property type="nucleotide sequence ID" value="NZ_CP036319.1"/>
</dbReference>
<reference evidence="3 4" key="1">
    <citation type="submission" date="2019-02" db="EMBL/GenBank/DDBJ databases">
        <title>Deep-cultivation of Planctomycetes and their phenomic and genomic characterization uncovers novel biology.</title>
        <authorList>
            <person name="Wiegand S."/>
            <person name="Jogler M."/>
            <person name="Boedeker C."/>
            <person name="Pinto D."/>
            <person name="Vollmers J."/>
            <person name="Rivas-Marin E."/>
            <person name="Kohn T."/>
            <person name="Peeters S.H."/>
            <person name="Heuer A."/>
            <person name="Rast P."/>
            <person name="Oberbeckmann S."/>
            <person name="Bunk B."/>
            <person name="Jeske O."/>
            <person name="Meyerdierks A."/>
            <person name="Storesund J.E."/>
            <person name="Kallscheuer N."/>
            <person name="Luecker S."/>
            <person name="Lage O.M."/>
            <person name="Pohl T."/>
            <person name="Merkel B.J."/>
            <person name="Hornburger P."/>
            <person name="Mueller R.-W."/>
            <person name="Bruemmer F."/>
            <person name="Labrenz M."/>
            <person name="Spormann A.M."/>
            <person name="Op Den Camp H."/>
            <person name="Overmann J."/>
            <person name="Amann R."/>
            <person name="Jetten M.S.M."/>
            <person name="Mascher T."/>
            <person name="Medema M.H."/>
            <person name="Devos D.P."/>
            <person name="Kaster A.-K."/>
            <person name="Ovreas L."/>
            <person name="Rohde M."/>
            <person name="Galperin M.Y."/>
            <person name="Jogler C."/>
        </authorList>
    </citation>
    <scope>NUCLEOTIDE SEQUENCE [LARGE SCALE GENOMIC DNA]</scope>
    <source>
        <strain evidence="3 4">Pan14r</strain>
    </source>
</reference>
<evidence type="ECO:0000313" key="4">
    <source>
        <dbReference type="Proteomes" id="UP000317238"/>
    </source>
</evidence>
<dbReference type="OrthoDB" id="9804872at2"/>
<dbReference type="Gene3D" id="3.10.620.30">
    <property type="match status" value="1"/>
</dbReference>
<sequence length="337" mass="38279">MPLDRRQFCSQSLARLTAVSAATTLEYHHDAMAQSRRSRRGDQESEGTPRVSFDLPQTHRWRMGLSLKTGSTCQNVIATFPIPVNWPEQEVRLVNKNIDNPMTRWITRPAPGGTTQVVASVAKVAASSETEIMFEFDVKKHRIVAPEVTDDLVIPARPSRDIKLYLGTSPEIDHTHRTIRAAYAELSAEPYDNAWQLVERMYDYVRDNVRYVNGPIQRASLALENGYGDCEEMTSLVVALCRNAKIPARMVWVPEHCYPEFYLEDADGDGHWFPCQAAGTRQFGGIEEYRPVLQKGDRFRVPEKGGKPQRYLTEFFTCEVKGRSDPNPTFVLEQVDV</sequence>
<gene>
    <name evidence="3" type="ORF">Pan14r_05810</name>
</gene>
<name>A0A5C5XY97_9PLAN</name>
<feature type="region of interest" description="Disordered" evidence="1">
    <location>
        <begin position="30"/>
        <end position="54"/>
    </location>
</feature>
<dbReference type="InterPro" id="IPR038765">
    <property type="entry name" value="Papain-like_cys_pep_sf"/>
</dbReference>
<proteinExistence type="predicted"/>
<dbReference type="EMBL" id="SJPL01000001">
    <property type="protein sequence ID" value="TWT68337.1"/>
    <property type="molecule type" value="Genomic_DNA"/>
</dbReference>
<dbReference type="SUPFAM" id="SSF54001">
    <property type="entry name" value="Cysteine proteinases"/>
    <property type="match status" value="1"/>
</dbReference>
<dbReference type="SMART" id="SM00460">
    <property type="entry name" value="TGc"/>
    <property type="match status" value="1"/>
</dbReference>
<comment type="caution">
    <text evidence="3">The sequence shown here is derived from an EMBL/GenBank/DDBJ whole genome shotgun (WGS) entry which is preliminary data.</text>
</comment>
<dbReference type="Proteomes" id="UP000317238">
    <property type="component" value="Unassembled WGS sequence"/>
</dbReference>
<accession>A0A5C5XY97</accession>
<dbReference type="PANTHER" id="PTHR33490">
    <property type="entry name" value="BLR5614 PROTEIN-RELATED"/>
    <property type="match status" value="1"/>
</dbReference>
<organism evidence="3 4">
    <name type="scientific">Crateriforma conspicua</name>
    <dbReference type="NCBI Taxonomy" id="2527996"/>
    <lineage>
        <taxon>Bacteria</taxon>
        <taxon>Pseudomonadati</taxon>
        <taxon>Planctomycetota</taxon>
        <taxon>Planctomycetia</taxon>
        <taxon>Planctomycetales</taxon>
        <taxon>Planctomycetaceae</taxon>
        <taxon>Crateriforma</taxon>
    </lineage>
</organism>
<evidence type="ECO:0000259" key="2">
    <source>
        <dbReference type="SMART" id="SM00460"/>
    </source>
</evidence>
<dbReference type="Pfam" id="PF01841">
    <property type="entry name" value="Transglut_core"/>
    <property type="match status" value="1"/>
</dbReference>
<dbReference type="AlphaFoldDB" id="A0A5C5XY97"/>
<evidence type="ECO:0000313" key="3">
    <source>
        <dbReference type="EMBL" id="TWT68337.1"/>
    </source>
</evidence>
<dbReference type="InterPro" id="IPR002931">
    <property type="entry name" value="Transglutaminase-like"/>
</dbReference>